<dbReference type="GO" id="GO:0005886">
    <property type="term" value="C:plasma membrane"/>
    <property type="evidence" value="ECO:0007669"/>
    <property type="project" value="TreeGrafter"/>
</dbReference>
<dbReference type="PANTHER" id="PTHR30199:SF0">
    <property type="entry name" value="INNER MEMBRANE PROTEIN YDCO"/>
    <property type="match status" value="1"/>
</dbReference>
<feature type="transmembrane region" description="Helical" evidence="2">
    <location>
        <begin position="15"/>
        <end position="35"/>
    </location>
</feature>
<gene>
    <name evidence="3" type="ORF">C884_02358</name>
</gene>
<evidence type="ECO:0000256" key="2">
    <source>
        <dbReference type="SAM" id="Phobius"/>
    </source>
</evidence>
<feature type="region of interest" description="Disordered" evidence="1">
    <location>
        <begin position="228"/>
        <end position="251"/>
    </location>
</feature>
<keyword evidence="2" id="KW-0812">Transmembrane</keyword>
<protein>
    <submittedName>
        <fullName evidence="3">Benzoate transport protein</fullName>
    </submittedName>
</protein>
<feature type="transmembrane region" description="Helical" evidence="2">
    <location>
        <begin position="71"/>
        <end position="89"/>
    </location>
</feature>
<keyword evidence="4" id="KW-1185">Reference proteome</keyword>
<feature type="transmembrane region" description="Helical" evidence="2">
    <location>
        <begin position="96"/>
        <end position="114"/>
    </location>
</feature>
<evidence type="ECO:0000256" key="1">
    <source>
        <dbReference type="SAM" id="MobiDB-lite"/>
    </source>
</evidence>
<dbReference type="GO" id="GO:0042925">
    <property type="term" value="F:benzoate transmembrane transporter activity"/>
    <property type="evidence" value="ECO:0007669"/>
    <property type="project" value="InterPro"/>
</dbReference>
<reference evidence="3 4" key="1">
    <citation type="journal article" date="2014" name="Genome Announc.">
        <title>Draft Genome Sequence of Kocuria palustris PEL.</title>
        <authorList>
            <person name="Sharma G."/>
            <person name="Khatri I."/>
            <person name="Subramanian S."/>
        </authorList>
    </citation>
    <scope>NUCLEOTIDE SEQUENCE [LARGE SCALE GENOMIC DNA]</scope>
    <source>
        <strain evidence="3 4">PEL</strain>
    </source>
</reference>
<dbReference type="RefSeq" id="WP_006214403.1">
    <property type="nucleotide sequence ID" value="NZ_ANHZ02000007.1"/>
</dbReference>
<dbReference type="InterPro" id="IPR004711">
    <property type="entry name" value="Benzoate_Transporter"/>
</dbReference>
<comment type="caution">
    <text evidence="3">The sequence shown here is derived from an EMBL/GenBank/DDBJ whole genome shotgun (WGS) entry which is preliminary data.</text>
</comment>
<dbReference type="PANTHER" id="PTHR30199">
    <property type="entry name" value="MFS FAMILY TRANSPORTER, PREDICTED SUBSTRATE BENZOATE"/>
    <property type="match status" value="1"/>
</dbReference>
<accession>M2XW20</accession>
<sequence length="251" mass="25955">MLLGPSLQHLSFPEVVGAFFTTGVLVMGLGMTGVVRRAMAAIPMPIVMAMVAAIFLRFGTDVVDASTSAPAIALPMVIVIALLTAVPALGKRMPPVLGTLLIGLVMVVATGQFRFEADGRVPTQPVFTAPEFTLAAQLELLVPLAMTVLVVQNGQGIAVLRQAEHDPSINSFAVASGAFSIVNASVGAVSACVTGPTNVLLTASGQKSSGSTRRLSPTACSRWSSPCSPRCSRGSCSPPRRPSCWPWAASP</sequence>
<dbReference type="AlphaFoldDB" id="M2XW20"/>
<dbReference type="Proteomes" id="UP000009877">
    <property type="component" value="Unassembled WGS sequence"/>
</dbReference>
<keyword evidence="2" id="KW-0472">Membrane</keyword>
<dbReference type="Pfam" id="PF03594">
    <property type="entry name" value="BenE"/>
    <property type="match status" value="1"/>
</dbReference>
<feature type="transmembrane region" description="Helical" evidence="2">
    <location>
        <begin position="42"/>
        <end position="59"/>
    </location>
</feature>
<keyword evidence="2" id="KW-1133">Transmembrane helix</keyword>
<organism evidence="3 4">
    <name type="scientific">Kocuria palustris PEL</name>
    <dbReference type="NCBI Taxonomy" id="1236550"/>
    <lineage>
        <taxon>Bacteria</taxon>
        <taxon>Bacillati</taxon>
        <taxon>Actinomycetota</taxon>
        <taxon>Actinomycetes</taxon>
        <taxon>Micrococcales</taxon>
        <taxon>Micrococcaceae</taxon>
        <taxon>Kocuria</taxon>
    </lineage>
</organism>
<dbReference type="EMBL" id="ANHZ02000007">
    <property type="protein sequence ID" value="EME36998.1"/>
    <property type="molecule type" value="Genomic_DNA"/>
</dbReference>
<name>M2XW20_9MICC</name>
<evidence type="ECO:0000313" key="3">
    <source>
        <dbReference type="EMBL" id="EME36998.1"/>
    </source>
</evidence>
<proteinExistence type="predicted"/>
<evidence type="ECO:0000313" key="4">
    <source>
        <dbReference type="Proteomes" id="UP000009877"/>
    </source>
</evidence>